<feature type="region of interest" description="Disordered" evidence="14">
    <location>
        <begin position="208"/>
        <end position="240"/>
    </location>
</feature>
<evidence type="ECO:0000256" key="3">
    <source>
        <dbReference type="ARBA" id="ARBA00022679"/>
    </source>
</evidence>
<dbReference type="PANTHER" id="PTHR48013:SF9">
    <property type="entry name" value="DUAL SPECIFICITY MITOGEN-ACTIVATED PROTEIN KINASE KINASE 5"/>
    <property type="match status" value="1"/>
</dbReference>
<gene>
    <name evidence="16" type="ORF">CYBJADRAFT_192428</name>
</gene>
<evidence type="ECO:0000256" key="5">
    <source>
        <dbReference type="ARBA" id="ARBA00022777"/>
    </source>
</evidence>
<keyword evidence="17" id="KW-1185">Reference proteome</keyword>
<reference evidence="16 17" key="1">
    <citation type="journal article" date="2016" name="Proc. Natl. Acad. Sci. U.S.A.">
        <title>Comparative genomics of biotechnologically important yeasts.</title>
        <authorList>
            <person name="Riley R."/>
            <person name="Haridas S."/>
            <person name="Wolfe K.H."/>
            <person name="Lopes M.R."/>
            <person name="Hittinger C.T."/>
            <person name="Goeker M."/>
            <person name="Salamov A.A."/>
            <person name="Wisecaver J.H."/>
            <person name="Long T.M."/>
            <person name="Calvey C.H."/>
            <person name="Aerts A.L."/>
            <person name="Barry K.W."/>
            <person name="Choi C."/>
            <person name="Clum A."/>
            <person name="Coughlan A.Y."/>
            <person name="Deshpande S."/>
            <person name="Douglass A.P."/>
            <person name="Hanson S.J."/>
            <person name="Klenk H.-P."/>
            <person name="LaButti K.M."/>
            <person name="Lapidus A."/>
            <person name="Lindquist E.A."/>
            <person name="Lipzen A.M."/>
            <person name="Meier-Kolthoff J.P."/>
            <person name="Ohm R.A."/>
            <person name="Otillar R.P."/>
            <person name="Pangilinan J.L."/>
            <person name="Peng Y."/>
            <person name="Rokas A."/>
            <person name="Rosa C.A."/>
            <person name="Scheuner C."/>
            <person name="Sibirny A.A."/>
            <person name="Slot J.C."/>
            <person name="Stielow J.B."/>
            <person name="Sun H."/>
            <person name="Kurtzman C.P."/>
            <person name="Blackwell M."/>
            <person name="Grigoriev I.V."/>
            <person name="Jeffries T.W."/>
        </authorList>
    </citation>
    <scope>NUCLEOTIDE SEQUENCE [LARGE SCALE GENOMIC DNA]</scope>
    <source>
        <strain evidence="17">ATCC 18201 / CBS 1600 / BCRC 20928 / JCM 3617 / NBRC 0987 / NRRL Y-1542</strain>
    </source>
</reference>
<keyword evidence="3" id="KW-0808">Transferase</keyword>
<dbReference type="InterPro" id="IPR008271">
    <property type="entry name" value="Ser/Thr_kinase_AS"/>
</dbReference>
<evidence type="ECO:0000256" key="10">
    <source>
        <dbReference type="ARBA" id="ARBA00049299"/>
    </source>
</evidence>
<dbReference type="PANTHER" id="PTHR48013">
    <property type="entry name" value="DUAL SPECIFICITY MITOGEN-ACTIVATED PROTEIN KINASE KINASE 5-RELATED"/>
    <property type="match status" value="1"/>
</dbReference>
<dbReference type="FunFam" id="1.10.510.10:FF:000921">
    <property type="entry name" value="Serine/threonine-protein kinase STE7"/>
    <property type="match status" value="1"/>
</dbReference>
<dbReference type="OMA" id="FPFGKKD"/>
<comment type="catalytic activity">
    <reaction evidence="9">
        <text>L-seryl-[protein] + ATP = O-phospho-L-seryl-[protein] + ADP + H(+)</text>
        <dbReference type="Rhea" id="RHEA:17989"/>
        <dbReference type="Rhea" id="RHEA-COMP:9863"/>
        <dbReference type="Rhea" id="RHEA-COMP:11604"/>
        <dbReference type="ChEBI" id="CHEBI:15378"/>
        <dbReference type="ChEBI" id="CHEBI:29999"/>
        <dbReference type="ChEBI" id="CHEBI:30616"/>
        <dbReference type="ChEBI" id="CHEBI:83421"/>
        <dbReference type="ChEBI" id="CHEBI:456216"/>
        <dbReference type="EC" id="2.7.12.2"/>
    </reaction>
</comment>
<evidence type="ECO:0000313" key="16">
    <source>
        <dbReference type="EMBL" id="ODV70813.1"/>
    </source>
</evidence>
<dbReference type="GO" id="GO:0005524">
    <property type="term" value="F:ATP binding"/>
    <property type="evidence" value="ECO:0007669"/>
    <property type="project" value="UniProtKB-UniRule"/>
</dbReference>
<keyword evidence="5 16" id="KW-0418">Kinase</keyword>
<keyword evidence="1 13" id="KW-0723">Serine/threonine-protein kinase</keyword>
<dbReference type="SUPFAM" id="SSF56112">
    <property type="entry name" value="Protein kinase-like (PK-like)"/>
    <property type="match status" value="1"/>
</dbReference>
<feature type="compositionally biased region" description="Polar residues" evidence="14">
    <location>
        <begin position="223"/>
        <end position="240"/>
    </location>
</feature>
<evidence type="ECO:0000256" key="1">
    <source>
        <dbReference type="ARBA" id="ARBA00022527"/>
    </source>
</evidence>
<dbReference type="STRING" id="983966.A0A1E4RU58"/>
<dbReference type="FunFam" id="3.30.200.20:FF:000040">
    <property type="entry name" value="Dual specificity mitogen-activated protein kinase kinase"/>
    <property type="match status" value="1"/>
</dbReference>
<comment type="similarity">
    <text evidence="7">Belongs to the protein kinase superfamily. STE Ser/Thr protein kinase family. MAP kinase kinase subfamily.</text>
</comment>
<dbReference type="EMBL" id="KV453949">
    <property type="protein sequence ID" value="ODV70813.1"/>
    <property type="molecule type" value="Genomic_DNA"/>
</dbReference>
<evidence type="ECO:0000256" key="14">
    <source>
        <dbReference type="SAM" id="MobiDB-lite"/>
    </source>
</evidence>
<keyword evidence="2" id="KW-0597">Phosphoprotein</keyword>
<evidence type="ECO:0000256" key="2">
    <source>
        <dbReference type="ARBA" id="ARBA00022553"/>
    </source>
</evidence>
<feature type="domain" description="Protein kinase" evidence="15">
    <location>
        <begin position="136"/>
        <end position="434"/>
    </location>
</feature>
<evidence type="ECO:0000256" key="11">
    <source>
        <dbReference type="ARBA" id="ARBA00051693"/>
    </source>
</evidence>
<dbReference type="SMART" id="SM00220">
    <property type="entry name" value="S_TKc"/>
    <property type="match status" value="1"/>
</dbReference>
<dbReference type="InterPro" id="IPR011009">
    <property type="entry name" value="Kinase-like_dom_sf"/>
</dbReference>
<dbReference type="PROSITE" id="PS00107">
    <property type="entry name" value="PROTEIN_KINASE_ATP"/>
    <property type="match status" value="1"/>
</dbReference>
<name>A0A1E4RU58_CYBJN</name>
<dbReference type="OrthoDB" id="10252354at2759"/>
<keyword evidence="4 12" id="KW-0547">Nucleotide-binding</keyword>
<dbReference type="AlphaFoldDB" id="A0A1E4RU58"/>
<dbReference type="GO" id="GO:0004708">
    <property type="term" value="F:MAP kinase kinase activity"/>
    <property type="evidence" value="ECO:0007669"/>
    <property type="project" value="UniProtKB-EC"/>
</dbReference>
<dbReference type="GO" id="GO:0004674">
    <property type="term" value="F:protein serine/threonine kinase activity"/>
    <property type="evidence" value="ECO:0007669"/>
    <property type="project" value="UniProtKB-KW"/>
</dbReference>
<comment type="catalytic activity">
    <reaction evidence="10">
        <text>L-threonyl-[protein] + ATP = O-phospho-L-threonyl-[protein] + ADP + H(+)</text>
        <dbReference type="Rhea" id="RHEA:46608"/>
        <dbReference type="Rhea" id="RHEA-COMP:11060"/>
        <dbReference type="Rhea" id="RHEA-COMP:11605"/>
        <dbReference type="ChEBI" id="CHEBI:15378"/>
        <dbReference type="ChEBI" id="CHEBI:30013"/>
        <dbReference type="ChEBI" id="CHEBI:30616"/>
        <dbReference type="ChEBI" id="CHEBI:61977"/>
        <dbReference type="ChEBI" id="CHEBI:456216"/>
        <dbReference type="EC" id="2.7.12.2"/>
    </reaction>
</comment>
<keyword evidence="6 12" id="KW-0067">ATP-binding</keyword>
<dbReference type="Pfam" id="PF00069">
    <property type="entry name" value="Pkinase"/>
    <property type="match status" value="1"/>
</dbReference>
<feature type="binding site" evidence="12">
    <location>
        <position position="165"/>
    </location>
    <ligand>
        <name>ATP</name>
        <dbReference type="ChEBI" id="CHEBI:30616"/>
    </ligand>
</feature>
<evidence type="ECO:0000256" key="8">
    <source>
        <dbReference type="ARBA" id="ARBA00038999"/>
    </source>
</evidence>
<dbReference type="RefSeq" id="XP_020067852.1">
    <property type="nucleotide sequence ID" value="XM_020217443.1"/>
</dbReference>
<dbReference type="Gene3D" id="1.10.510.10">
    <property type="entry name" value="Transferase(Phosphotransferase) domain 1"/>
    <property type="match status" value="1"/>
</dbReference>
<evidence type="ECO:0000256" key="7">
    <source>
        <dbReference type="ARBA" id="ARBA00038035"/>
    </source>
</evidence>
<organism evidence="16 17">
    <name type="scientific">Cyberlindnera jadinii (strain ATCC 18201 / CBS 1600 / BCRC 20928 / JCM 3617 / NBRC 0987 / NRRL Y-1542)</name>
    <name type="common">Torula yeast</name>
    <name type="synonym">Candida utilis</name>
    <dbReference type="NCBI Taxonomy" id="983966"/>
    <lineage>
        <taxon>Eukaryota</taxon>
        <taxon>Fungi</taxon>
        <taxon>Dikarya</taxon>
        <taxon>Ascomycota</taxon>
        <taxon>Saccharomycotina</taxon>
        <taxon>Saccharomycetes</taxon>
        <taxon>Phaffomycetales</taxon>
        <taxon>Phaffomycetaceae</taxon>
        <taxon>Cyberlindnera</taxon>
    </lineage>
</organism>
<evidence type="ECO:0000313" key="17">
    <source>
        <dbReference type="Proteomes" id="UP000094389"/>
    </source>
</evidence>
<dbReference type="InterPro" id="IPR000719">
    <property type="entry name" value="Prot_kinase_dom"/>
</dbReference>
<dbReference type="PROSITE" id="PS50011">
    <property type="entry name" value="PROTEIN_KINASE_DOM"/>
    <property type="match status" value="1"/>
</dbReference>
<protein>
    <recommendedName>
        <fullName evidence="8">mitogen-activated protein kinase kinase</fullName>
        <ecNumber evidence="8">2.7.12.2</ecNumber>
    </recommendedName>
</protein>
<feature type="compositionally biased region" description="Low complexity" evidence="14">
    <location>
        <begin position="208"/>
        <end position="222"/>
    </location>
</feature>
<evidence type="ECO:0000256" key="4">
    <source>
        <dbReference type="ARBA" id="ARBA00022741"/>
    </source>
</evidence>
<evidence type="ECO:0000256" key="9">
    <source>
        <dbReference type="ARBA" id="ARBA00049014"/>
    </source>
</evidence>
<evidence type="ECO:0000256" key="12">
    <source>
        <dbReference type="PROSITE-ProRule" id="PRU10141"/>
    </source>
</evidence>
<proteinExistence type="inferred from homology"/>
<dbReference type="Proteomes" id="UP000094389">
    <property type="component" value="Unassembled WGS sequence"/>
</dbReference>
<evidence type="ECO:0000259" key="15">
    <source>
        <dbReference type="PROSITE" id="PS50011"/>
    </source>
</evidence>
<comment type="catalytic activity">
    <reaction evidence="11">
        <text>L-tyrosyl-[protein] + ATP = O-phospho-L-tyrosyl-[protein] + ADP + H(+)</text>
        <dbReference type="Rhea" id="RHEA:10596"/>
        <dbReference type="Rhea" id="RHEA-COMP:10136"/>
        <dbReference type="Rhea" id="RHEA-COMP:20101"/>
        <dbReference type="ChEBI" id="CHEBI:15378"/>
        <dbReference type="ChEBI" id="CHEBI:30616"/>
        <dbReference type="ChEBI" id="CHEBI:46858"/>
        <dbReference type="ChEBI" id="CHEBI:61978"/>
        <dbReference type="ChEBI" id="CHEBI:456216"/>
        <dbReference type="EC" id="2.7.12.2"/>
    </reaction>
</comment>
<dbReference type="EC" id="2.7.12.2" evidence="8"/>
<dbReference type="GO" id="GO:0071507">
    <property type="term" value="P:pheromone response MAPK cascade"/>
    <property type="evidence" value="ECO:0007669"/>
    <property type="project" value="UniProtKB-ARBA"/>
</dbReference>
<dbReference type="PROSITE" id="PS00108">
    <property type="entry name" value="PROTEIN_KINASE_ST"/>
    <property type="match status" value="1"/>
</dbReference>
<dbReference type="GO" id="GO:0051286">
    <property type="term" value="C:cell tip"/>
    <property type="evidence" value="ECO:0007669"/>
    <property type="project" value="UniProtKB-ARBA"/>
</dbReference>
<dbReference type="InterPro" id="IPR017441">
    <property type="entry name" value="Protein_kinase_ATP_BS"/>
</dbReference>
<accession>A0A1E4RU58</accession>
<sequence>MSTPLRRKSGVDVSVNLNKPLPPITVTVGERDMLQSTSRQGHMGSSVCDVDNGSGQGELLFQPKTMKRRNLKKLTLGDESPSSNSVSSLSSPVNMSLRTPVTILSTKSTEDLELAESFKKLSTTLNRDFEIRQQDLLTLKSLGEGQSGVVSKVLHVPSNKIMAKKQILFEKNIKVQNQIVRELKILQEVDSPYIVEFYGATFIDTTSSTSEESTITPTEPSSNDQQAAKQAVVSNSSDETPSLSANGVIICLEYMDCGSLDHILKQLGYLKEVYLSKITHNVLQGLDYLYSTHKIIHRDIKPSNVLLSSKGEVKICDFGVSRELSNNSIADTFVGTSTYMSPERIQGDVYNIRGDVWSLGLMLIELSTGEFPFGKKDTPNGILDLLQRIVNEDPPSLPRSRYSKELCDFVELCLKKQNERPTPLELLNLPHGLLKKYEREKSGPLLRHLAKKLR</sequence>
<evidence type="ECO:0000256" key="6">
    <source>
        <dbReference type="ARBA" id="ARBA00022840"/>
    </source>
</evidence>
<evidence type="ECO:0000256" key="13">
    <source>
        <dbReference type="RuleBase" id="RU000304"/>
    </source>
</evidence>
<dbReference type="Gene3D" id="3.30.200.20">
    <property type="entry name" value="Phosphorylase Kinase, domain 1"/>
    <property type="match status" value="1"/>
</dbReference>
<dbReference type="GeneID" id="30991839"/>